<evidence type="ECO:0008006" key="4">
    <source>
        <dbReference type="Google" id="ProtNLM"/>
    </source>
</evidence>
<keyword evidence="1" id="KW-0732">Signal</keyword>
<dbReference type="Gene3D" id="2.60.40.10">
    <property type="entry name" value="Immunoglobulins"/>
    <property type="match status" value="1"/>
</dbReference>
<dbReference type="Proteomes" id="UP000279860">
    <property type="component" value="Unassembled WGS sequence"/>
</dbReference>
<protein>
    <recommendedName>
        <fullName evidence="4">Leucine-rich repeat domain-containing protein</fullName>
    </recommendedName>
</protein>
<sequence>MKKKIFTLIMGLLLTALGAAAQNNGNAGPLTWNYNAGTKTLTITGEGEMPDYAYGGGTDRPWQTFKDEIETVTIGHGVTTVGQSAFTRCSKLQSITLPATLTKIGSHGFSRCTALQSITLPAVLTKIDDYAFIECSALTTFEVDPGNARYTATDGVLYNKAKTILRNYPAGKAATSFSVPAGVTYIGAYAFEAAAKLQSITLPAGVESIGEHAFHGCTTLQSIALPEGLTTIGKYAFHNCTALQSITLPASLTHIRNDAFSRCTALESITLPAALTDIDGSAFFNCTALTAIGVDAGNARFTSADGVLYNKAKTELVRYPAGKPGTAFTVPAEVKKIGNNAFGNCKLQSITLPAGLTTIGKYAFLDCTALQSIAIPAAVTSIEDYAFVDCTALTEVTVAWDTPLDIPPYVFHRVTLSNVTLRVPAGKMPAYQAEAVWKNFGTITDGVLFFLAVSPATLSFVAAGETKPVTVTASGAWTAASDQSW</sequence>
<dbReference type="InterPro" id="IPR026906">
    <property type="entry name" value="LRR_5"/>
</dbReference>
<organism evidence="2 3">
    <name type="scientific">Tannerella forsythia</name>
    <name type="common">Bacteroides forsythus</name>
    <dbReference type="NCBI Taxonomy" id="28112"/>
    <lineage>
        <taxon>Bacteria</taxon>
        <taxon>Pseudomonadati</taxon>
        <taxon>Bacteroidota</taxon>
        <taxon>Bacteroidia</taxon>
        <taxon>Bacteroidales</taxon>
        <taxon>Tannerellaceae</taxon>
        <taxon>Tannerella</taxon>
    </lineage>
</organism>
<dbReference type="Pfam" id="PF13306">
    <property type="entry name" value="LRR_5"/>
    <property type="match status" value="3"/>
</dbReference>
<dbReference type="RefSeq" id="WP_148091762.1">
    <property type="nucleotide sequence ID" value="NZ_RQYN01000115.1"/>
</dbReference>
<evidence type="ECO:0000313" key="2">
    <source>
        <dbReference type="EMBL" id="RRD69398.1"/>
    </source>
</evidence>
<dbReference type="PANTHER" id="PTHR45661:SF3">
    <property type="entry name" value="IG-LIKE DOMAIN-CONTAINING PROTEIN"/>
    <property type="match status" value="1"/>
</dbReference>
<evidence type="ECO:0000256" key="1">
    <source>
        <dbReference type="SAM" id="SignalP"/>
    </source>
</evidence>
<comment type="caution">
    <text evidence="2">The sequence shown here is derived from an EMBL/GenBank/DDBJ whole genome shotgun (WGS) entry which is preliminary data.</text>
</comment>
<reference evidence="2 3" key="1">
    <citation type="submission" date="2018-11" db="EMBL/GenBank/DDBJ databases">
        <title>Genomes From Bacteria Associated with the Canine Oral Cavity: a Test Case for Automated Genome-Based Taxonomic Assignment.</title>
        <authorList>
            <person name="Coil D.A."/>
            <person name="Jospin G."/>
            <person name="Darling A.E."/>
            <person name="Wallis C."/>
            <person name="Davis I.J."/>
            <person name="Harris S."/>
            <person name="Eisen J.A."/>
            <person name="Holcombe L.J."/>
            <person name="O'Flynn C."/>
        </authorList>
    </citation>
    <scope>NUCLEOTIDE SEQUENCE [LARGE SCALE GENOMIC DNA]</scope>
    <source>
        <strain evidence="2 3">OH1426_COT-023</strain>
    </source>
</reference>
<evidence type="ECO:0000313" key="3">
    <source>
        <dbReference type="Proteomes" id="UP000279860"/>
    </source>
</evidence>
<dbReference type="AlphaFoldDB" id="A0A3P1YG45"/>
<dbReference type="SUPFAM" id="SSF52058">
    <property type="entry name" value="L domain-like"/>
    <property type="match status" value="2"/>
</dbReference>
<feature type="non-terminal residue" evidence="2">
    <location>
        <position position="485"/>
    </location>
</feature>
<accession>A0A3P1YG45</accession>
<feature type="signal peptide" evidence="1">
    <location>
        <begin position="1"/>
        <end position="21"/>
    </location>
</feature>
<dbReference type="InterPro" id="IPR053139">
    <property type="entry name" value="Surface_bspA-like"/>
</dbReference>
<dbReference type="PANTHER" id="PTHR45661">
    <property type="entry name" value="SURFACE ANTIGEN"/>
    <property type="match status" value="1"/>
</dbReference>
<dbReference type="InterPro" id="IPR032675">
    <property type="entry name" value="LRR_dom_sf"/>
</dbReference>
<dbReference type="Gene3D" id="3.80.10.10">
    <property type="entry name" value="Ribonuclease Inhibitor"/>
    <property type="match status" value="2"/>
</dbReference>
<proteinExistence type="predicted"/>
<name>A0A3P1YG45_TANFO</name>
<dbReference type="InterPro" id="IPR013783">
    <property type="entry name" value="Ig-like_fold"/>
</dbReference>
<gene>
    <name evidence="2" type="ORF">EII41_13510</name>
</gene>
<feature type="chain" id="PRO_5018033633" description="Leucine-rich repeat domain-containing protein" evidence="1">
    <location>
        <begin position="22"/>
        <end position="485"/>
    </location>
</feature>
<dbReference type="EMBL" id="RQYN01000115">
    <property type="protein sequence ID" value="RRD69398.1"/>
    <property type="molecule type" value="Genomic_DNA"/>
</dbReference>